<accession>A0A5D0NY54</accession>
<dbReference type="CDD" id="cd16936">
    <property type="entry name" value="HATPase_RsbW-like"/>
    <property type="match status" value="1"/>
</dbReference>
<keyword evidence="3" id="KW-0547">Nucleotide-binding</keyword>
<reference evidence="3 4" key="1">
    <citation type="submission" date="2019-08" db="EMBL/GenBank/DDBJ databases">
        <title>Actinomadura sp. nov. CYP1-5 isolated from mountain soil.</title>
        <authorList>
            <person name="Songsumanus A."/>
            <person name="Kuncharoen N."/>
            <person name="Kudo T."/>
            <person name="Yuki M."/>
            <person name="Igarashi Y."/>
            <person name="Tanasupawat S."/>
        </authorList>
    </citation>
    <scope>NUCLEOTIDE SEQUENCE [LARGE SCALE GENOMIC DNA]</scope>
    <source>
        <strain evidence="3 4">JCM 14158</strain>
    </source>
</reference>
<keyword evidence="1" id="KW-0418">Kinase</keyword>
<dbReference type="Gene3D" id="3.30.565.10">
    <property type="entry name" value="Histidine kinase-like ATPase, C-terminal domain"/>
    <property type="match status" value="1"/>
</dbReference>
<proteinExistence type="predicted"/>
<evidence type="ECO:0000256" key="1">
    <source>
        <dbReference type="ARBA" id="ARBA00022527"/>
    </source>
</evidence>
<dbReference type="RefSeq" id="WP_083981412.1">
    <property type="nucleotide sequence ID" value="NZ_VSFG01000001.1"/>
</dbReference>
<dbReference type="InterPro" id="IPR003594">
    <property type="entry name" value="HATPase_dom"/>
</dbReference>
<keyword evidence="1" id="KW-0723">Serine/threonine-protein kinase</keyword>
<keyword evidence="1" id="KW-0808">Transferase</keyword>
<dbReference type="InterPro" id="IPR050267">
    <property type="entry name" value="Anti-sigma-factor_SerPK"/>
</dbReference>
<dbReference type="EMBL" id="VSFG01000001">
    <property type="protein sequence ID" value="TYB49098.1"/>
    <property type="molecule type" value="Genomic_DNA"/>
</dbReference>
<name>A0A5D0NY54_9ACTN</name>
<feature type="domain" description="Histidine kinase/HSP90-like ATPase" evidence="2">
    <location>
        <begin position="54"/>
        <end position="157"/>
    </location>
</feature>
<evidence type="ECO:0000259" key="2">
    <source>
        <dbReference type="Pfam" id="PF13581"/>
    </source>
</evidence>
<comment type="caution">
    <text evidence="3">The sequence shown here is derived from an EMBL/GenBank/DDBJ whole genome shotgun (WGS) entry which is preliminary data.</text>
</comment>
<dbReference type="Pfam" id="PF13581">
    <property type="entry name" value="HATPase_c_2"/>
    <property type="match status" value="1"/>
</dbReference>
<dbReference type="GO" id="GO:0004674">
    <property type="term" value="F:protein serine/threonine kinase activity"/>
    <property type="evidence" value="ECO:0007669"/>
    <property type="project" value="UniProtKB-KW"/>
</dbReference>
<dbReference type="STRING" id="1220554.GCA_001552135_06662"/>
<dbReference type="GO" id="GO:0005524">
    <property type="term" value="F:ATP binding"/>
    <property type="evidence" value="ECO:0007669"/>
    <property type="project" value="UniProtKB-KW"/>
</dbReference>
<dbReference type="Proteomes" id="UP000323380">
    <property type="component" value="Unassembled WGS sequence"/>
</dbReference>
<keyword evidence="3" id="KW-0067">ATP-binding</keyword>
<keyword evidence="4" id="KW-1185">Reference proteome</keyword>
<dbReference type="PANTHER" id="PTHR35526:SF3">
    <property type="entry name" value="ANTI-SIGMA-F FACTOR RSBW"/>
    <property type="match status" value="1"/>
</dbReference>
<sequence>MGFVGRVGWRLVVRDRSSVRSRRTHQARRAFDLPVDREGPVSRLGLAKGSLRLPTEVGSVPVGRQWLRDVLGRECGAGHPVIDDALQALSEVLTNAVLHGTGPDVRVAYTLVGEWAEVAVHNRVRSGEVRPERRAPAPPSAESGRGLDLVEAFSDQWGITVLPEDEIKVWFRVRLA</sequence>
<evidence type="ECO:0000313" key="3">
    <source>
        <dbReference type="EMBL" id="TYB49098.1"/>
    </source>
</evidence>
<gene>
    <name evidence="3" type="ORF">FXF69_08145</name>
</gene>
<dbReference type="SUPFAM" id="SSF55874">
    <property type="entry name" value="ATPase domain of HSP90 chaperone/DNA topoisomerase II/histidine kinase"/>
    <property type="match status" value="1"/>
</dbReference>
<dbReference type="InterPro" id="IPR036890">
    <property type="entry name" value="HATPase_C_sf"/>
</dbReference>
<organism evidence="3 4">
    <name type="scientific">Actinomadura chibensis</name>
    <dbReference type="NCBI Taxonomy" id="392828"/>
    <lineage>
        <taxon>Bacteria</taxon>
        <taxon>Bacillati</taxon>
        <taxon>Actinomycetota</taxon>
        <taxon>Actinomycetes</taxon>
        <taxon>Streptosporangiales</taxon>
        <taxon>Thermomonosporaceae</taxon>
        <taxon>Actinomadura</taxon>
    </lineage>
</organism>
<protein>
    <submittedName>
        <fullName evidence="3">ATP-binding protein</fullName>
    </submittedName>
</protein>
<dbReference type="AlphaFoldDB" id="A0A5D0NY54"/>
<dbReference type="PANTHER" id="PTHR35526">
    <property type="entry name" value="ANTI-SIGMA-F FACTOR RSBW-RELATED"/>
    <property type="match status" value="1"/>
</dbReference>
<evidence type="ECO:0000313" key="4">
    <source>
        <dbReference type="Proteomes" id="UP000323380"/>
    </source>
</evidence>